<dbReference type="Pfam" id="PF20331">
    <property type="entry name" value="DUF6626"/>
    <property type="match status" value="1"/>
</dbReference>
<accession>A4U0V1</accession>
<proteinExistence type="predicted"/>
<dbReference type="InterPro" id="IPR046734">
    <property type="entry name" value="DUF6626"/>
</dbReference>
<dbReference type="InterPro" id="IPR010982">
    <property type="entry name" value="Lambda_DNA-bd_dom_sf"/>
</dbReference>
<name>A4U0V1_9PROT</name>
<sequence length="123" mass="14143">MTNINFNNVINRLKAAGKIKSEADMGNLLGKGPSYVSSRKSKNRPPSLDALTHLAFNLEQDIQEFQDEAREGLASVEEWESASILWELQNEVFAVIRETVQRDRPEVFDRHPELKRMTSWIKD</sequence>
<organism evidence="1">
    <name type="scientific">Magnetospirillum gryphiswaldense</name>
    <dbReference type="NCBI Taxonomy" id="55518"/>
    <lineage>
        <taxon>Bacteria</taxon>
        <taxon>Pseudomonadati</taxon>
        <taxon>Pseudomonadota</taxon>
        <taxon>Alphaproteobacteria</taxon>
        <taxon>Rhodospirillales</taxon>
        <taxon>Rhodospirillaceae</taxon>
        <taxon>Magnetospirillum</taxon>
    </lineage>
</organism>
<dbReference type="EMBL" id="CU459003">
    <property type="protein sequence ID" value="CAM76508.1"/>
    <property type="molecule type" value="Genomic_DNA"/>
</dbReference>
<evidence type="ECO:0000313" key="1">
    <source>
        <dbReference type="EMBL" id="CAM76508.1"/>
    </source>
</evidence>
<dbReference type="AlphaFoldDB" id="A4U0V1"/>
<dbReference type="RefSeq" id="WP_024081487.1">
    <property type="nucleotide sequence ID" value="NZ_CP027527.1"/>
</dbReference>
<dbReference type="GO" id="GO:0003677">
    <property type="term" value="F:DNA binding"/>
    <property type="evidence" value="ECO:0007669"/>
    <property type="project" value="InterPro"/>
</dbReference>
<protein>
    <submittedName>
        <fullName evidence="1">Uncharacterized protein</fullName>
    </submittedName>
</protein>
<dbReference type="Gene3D" id="1.10.260.40">
    <property type="entry name" value="lambda repressor-like DNA-binding domains"/>
    <property type="match status" value="1"/>
</dbReference>
<reference evidence="1" key="1">
    <citation type="journal article" date="2007" name="J. Bacteriol.">
        <title>Comparative genome analysis of four magnetotactic bacteria reveals a complex set of group-specific genes implicated in magnetosome biomineralization and function.</title>
        <authorList>
            <person name="Richter M."/>
            <person name="Kube M."/>
            <person name="Bazylinski D.A."/>
            <person name="Lombardot T."/>
            <person name="Gloeckner F.O."/>
            <person name="Reinhardt R."/>
            <person name="Schueler D."/>
        </authorList>
    </citation>
    <scope>NUCLEOTIDE SEQUENCE</scope>
    <source>
        <strain evidence="1">MSR-1</strain>
    </source>
</reference>
<gene>
    <name evidence="1" type="ORF">MGR_0331</name>
</gene>